<evidence type="ECO:0000313" key="2">
    <source>
        <dbReference type="EMBL" id="ORY30940.1"/>
    </source>
</evidence>
<dbReference type="InterPro" id="IPR036045">
    <property type="entry name" value="Sec1-like_sf"/>
</dbReference>
<dbReference type="SUPFAM" id="SSF56815">
    <property type="entry name" value="Sec1/munc18-like (SM) proteins"/>
    <property type="match status" value="1"/>
</dbReference>
<reference evidence="2 3" key="1">
    <citation type="submission" date="2016-07" db="EMBL/GenBank/DDBJ databases">
        <title>Pervasive Adenine N6-methylation of Active Genes in Fungi.</title>
        <authorList>
            <consortium name="DOE Joint Genome Institute"/>
            <person name="Mondo S.J."/>
            <person name="Dannebaum R.O."/>
            <person name="Kuo R.C."/>
            <person name="Labutti K."/>
            <person name="Haridas S."/>
            <person name="Kuo A."/>
            <person name="Salamov A."/>
            <person name="Ahrendt S.R."/>
            <person name="Lipzen A."/>
            <person name="Sullivan W."/>
            <person name="Andreopoulos W.B."/>
            <person name="Clum A."/>
            <person name="Lindquist E."/>
            <person name="Daum C."/>
            <person name="Ramamoorthy G.K."/>
            <person name="Gryganskyi A."/>
            <person name="Culley D."/>
            <person name="Magnuson J.K."/>
            <person name="James T.Y."/>
            <person name="O'Malley M.A."/>
            <person name="Stajich J.E."/>
            <person name="Spatafora J.W."/>
            <person name="Visel A."/>
            <person name="Grigoriev I.V."/>
        </authorList>
    </citation>
    <scope>NUCLEOTIDE SEQUENCE [LARGE SCALE GENOMIC DNA]</scope>
    <source>
        <strain evidence="2 3">JEL800</strain>
    </source>
</reference>
<evidence type="ECO:0000313" key="3">
    <source>
        <dbReference type="Proteomes" id="UP000193642"/>
    </source>
</evidence>
<dbReference type="InterPro" id="IPR043154">
    <property type="entry name" value="Sec-1-like_dom1"/>
</dbReference>
<dbReference type="Pfam" id="PF00995">
    <property type="entry name" value="Sec1"/>
    <property type="match status" value="1"/>
</dbReference>
<organism evidence="2 3">
    <name type="scientific">Rhizoclosmatium globosum</name>
    <dbReference type="NCBI Taxonomy" id="329046"/>
    <lineage>
        <taxon>Eukaryota</taxon>
        <taxon>Fungi</taxon>
        <taxon>Fungi incertae sedis</taxon>
        <taxon>Chytridiomycota</taxon>
        <taxon>Chytridiomycota incertae sedis</taxon>
        <taxon>Chytridiomycetes</taxon>
        <taxon>Chytridiales</taxon>
        <taxon>Chytriomycetaceae</taxon>
        <taxon>Rhizoclosmatium</taxon>
    </lineage>
</organism>
<proteinExistence type="inferred from homology"/>
<comment type="caution">
    <text evidence="2">The sequence shown here is derived from an EMBL/GenBank/DDBJ whole genome shotgun (WGS) entry which is preliminary data.</text>
</comment>
<dbReference type="InterPro" id="IPR001619">
    <property type="entry name" value="Sec1-like"/>
</dbReference>
<evidence type="ECO:0000256" key="1">
    <source>
        <dbReference type="ARBA" id="ARBA00009884"/>
    </source>
</evidence>
<protein>
    <submittedName>
        <fullName evidence="2">Uncharacterized protein</fullName>
    </submittedName>
</protein>
<dbReference type="Gene3D" id="3.40.50.2060">
    <property type="match status" value="1"/>
</dbReference>
<dbReference type="GO" id="GO:0016192">
    <property type="term" value="P:vesicle-mediated transport"/>
    <property type="evidence" value="ECO:0007669"/>
    <property type="project" value="InterPro"/>
</dbReference>
<accession>A0A1Y2B8U7</accession>
<gene>
    <name evidence="2" type="ORF">BCR33DRAFT_792445</name>
</gene>
<sequence>MAALPVSLKDLVRQSIFDELRKKAIPYATSVLLVDEAADAILLESNCSLTELMGLGIREKQLLFANRNQKDAPVVYFVSPGMDVAQKIVEDAARKLYTSAYIFVTSQASDDVFNYVSTNYHKAM</sequence>
<dbReference type="Proteomes" id="UP000193642">
    <property type="component" value="Unassembled WGS sequence"/>
</dbReference>
<dbReference type="OrthoDB" id="2228at2759"/>
<dbReference type="EMBL" id="MCGO01000080">
    <property type="protein sequence ID" value="ORY30940.1"/>
    <property type="molecule type" value="Genomic_DNA"/>
</dbReference>
<keyword evidence="3" id="KW-1185">Reference proteome</keyword>
<comment type="similarity">
    <text evidence="1">Belongs to the STXBP/unc-18/SEC1 family.</text>
</comment>
<dbReference type="AlphaFoldDB" id="A0A1Y2B8U7"/>
<name>A0A1Y2B8U7_9FUNG</name>